<dbReference type="Proteomes" id="UP000199009">
    <property type="component" value="Chromosome I"/>
</dbReference>
<keyword evidence="4" id="KW-1185">Reference proteome</keyword>
<gene>
    <name evidence="3" type="ORF">SAMN04489810_2414</name>
</gene>
<evidence type="ECO:0000313" key="3">
    <source>
        <dbReference type="EMBL" id="SDH21795.1"/>
    </source>
</evidence>
<evidence type="ECO:0000313" key="4">
    <source>
        <dbReference type="Proteomes" id="UP000199009"/>
    </source>
</evidence>
<sequence>MNFLGLVALLTIGMTVDAEALPHEHAEPATAPVDSSRSEDIQAYVTPGQTQAAPVITRDGYSTATLVDLAGTAGIMNYSSAVFTNNPDCAIQWPYAVGVPMTYGFGMRDGKMHEGTDFVPGVGAHIQAIAEGVVATSTDNGGAYGVTIVIDHRVDGQLVSTRYAHMEYDSRQVEVGDTVDVGQYIGRTGDTGRSFGAHLHFEVLLNGTTATDPLPWLEDYATC</sequence>
<proteinExistence type="predicted"/>
<feature type="domain" description="M23ase beta-sheet core" evidence="2">
    <location>
        <begin position="111"/>
        <end position="208"/>
    </location>
</feature>
<dbReference type="PANTHER" id="PTHR21666">
    <property type="entry name" value="PEPTIDASE-RELATED"/>
    <property type="match status" value="1"/>
</dbReference>
<dbReference type="SUPFAM" id="SSF51261">
    <property type="entry name" value="Duplicated hybrid motif"/>
    <property type="match status" value="1"/>
</dbReference>
<accession>A0A1G8ALA6</accession>
<protein>
    <submittedName>
        <fullName evidence="3">Peptidase family M23</fullName>
    </submittedName>
</protein>
<dbReference type="Pfam" id="PF01551">
    <property type="entry name" value="Peptidase_M23"/>
    <property type="match status" value="1"/>
</dbReference>
<name>A0A1G8ALA6_9MICO</name>
<dbReference type="CDD" id="cd12797">
    <property type="entry name" value="M23_peptidase"/>
    <property type="match status" value="1"/>
</dbReference>
<reference evidence="3 4" key="1">
    <citation type="submission" date="2016-10" db="EMBL/GenBank/DDBJ databases">
        <authorList>
            <person name="de Groot N.N."/>
        </authorList>
    </citation>
    <scope>NUCLEOTIDE SEQUENCE [LARGE SCALE GENOMIC DNA]</scope>
    <source>
        <strain evidence="3 4">DSM 23142</strain>
    </source>
</reference>
<organism evidence="3 4">
    <name type="scientific">Microbacterium pygmaeum</name>
    <dbReference type="NCBI Taxonomy" id="370764"/>
    <lineage>
        <taxon>Bacteria</taxon>
        <taxon>Bacillati</taxon>
        <taxon>Actinomycetota</taxon>
        <taxon>Actinomycetes</taxon>
        <taxon>Micrococcales</taxon>
        <taxon>Microbacteriaceae</taxon>
        <taxon>Microbacterium</taxon>
    </lineage>
</organism>
<dbReference type="EMBL" id="LT629692">
    <property type="protein sequence ID" value="SDH21795.1"/>
    <property type="molecule type" value="Genomic_DNA"/>
</dbReference>
<dbReference type="AlphaFoldDB" id="A0A1G8ALA6"/>
<dbReference type="GO" id="GO:0004222">
    <property type="term" value="F:metalloendopeptidase activity"/>
    <property type="evidence" value="ECO:0007669"/>
    <property type="project" value="TreeGrafter"/>
</dbReference>
<dbReference type="PANTHER" id="PTHR21666:SF289">
    <property type="entry name" value="L-ALA--D-GLU ENDOPEPTIDASE"/>
    <property type="match status" value="1"/>
</dbReference>
<dbReference type="InterPro" id="IPR050570">
    <property type="entry name" value="Cell_wall_metabolism_enzyme"/>
</dbReference>
<dbReference type="RefSeq" id="WP_231917886.1">
    <property type="nucleotide sequence ID" value="NZ_LT629692.1"/>
</dbReference>
<dbReference type="Gene3D" id="2.70.70.10">
    <property type="entry name" value="Glucose Permease (Domain IIA)"/>
    <property type="match status" value="1"/>
</dbReference>
<dbReference type="InterPro" id="IPR011055">
    <property type="entry name" value="Dup_hybrid_motif"/>
</dbReference>
<keyword evidence="1" id="KW-0732">Signal</keyword>
<dbReference type="InterPro" id="IPR016047">
    <property type="entry name" value="M23ase_b-sheet_dom"/>
</dbReference>
<evidence type="ECO:0000259" key="2">
    <source>
        <dbReference type="Pfam" id="PF01551"/>
    </source>
</evidence>
<evidence type="ECO:0000256" key="1">
    <source>
        <dbReference type="ARBA" id="ARBA00022729"/>
    </source>
</evidence>